<proteinExistence type="evidence at transcript level"/>
<dbReference type="SUPFAM" id="SSF47565">
    <property type="entry name" value="Insect pheromone/odorant-binding proteins"/>
    <property type="match status" value="1"/>
</dbReference>
<dbReference type="CDD" id="cd23992">
    <property type="entry name" value="PBP_GOBP"/>
    <property type="match status" value="1"/>
</dbReference>
<dbReference type="EMBL" id="MN616810">
    <property type="protein sequence ID" value="QGW50302.1"/>
    <property type="molecule type" value="mRNA"/>
</dbReference>
<dbReference type="GO" id="GO:0005549">
    <property type="term" value="F:odorant binding"/>
    <property type="evidence" value="ECO:0007669"/>
    <property type="project" value="InterPro"/>
</dbReference>
<dbReference type="SMR" id="A0A6B9CKH7"/>
<feature type="signal peptide" evidence="1">
    <location>
        <begin position="1"/>
        <end position="20"/>
    </location>
</feature>
<dbReference type="SMART" id="SM00708">
    <property type="entry name" value="PhBP"/>
    <property type="match status" value="1"/>
</dbReference>
<accession>A0A6B9CKH7</accession>
<evidence type="ECO:0000313" key="2">
    <source>
        <dbReference type="EMBL" id="QGW50302.1"/>
    </source>
</evidence>
<evidence type="ECO:0000256" key="1">
    <source>
        <dbReference type="SAM" id="SignalP"/>
    </source>
</evidence>
<protein>
    <submittedName>
        <fullName evidence="2">Odorant-binding protein 7</fullName>
    </submittedName>
</protein>
<reference evidence="2" key="1">
    <citation type="journal article" date="2019" name="Sci. Rep.">
        <title>Full-Length Transcriptome Survey and Expression Analysis of Parasitoid Wasp Chouioia cunea upon Exposure to 1-Dodecene.</title>
        <authorList>
            <person name="Pan L."/>
            <person name="Guo M."/>
            <person name="Jin X."/>
            <person name="Sun Z."/>
            <person name="Jiang H."/>
            <person name="Han J."/>
            <person name="Wang Y."/>
            <person name="Yan C."/>
            <person name="Li M."/>
        </authorList>
    </citation>
    <scope>NUCLEOTIDE SEQUENCE</scope>
</reference>
<dbReference type="Pfam" id="PF01395">
    <property type="entry name" value="PBP_GOBP"/>
    <property type="match status" value="1"/>
</dbReference>
<sequence length="133" mass="15406">MKFVIFSFFALFLAVRDIHGNDESIQNLKECLNENNIKVDIEKLKEHDDPKIRCILACVMEKEGILENGDIQYDLLKEDLLEDAEQLGEKKISEIVDYCGNLAKELTDVCDKTNLIGMCLEEELEKYNIKFEK</sequence>
<dbReference type="InterPro" id="IPR036728">
    <property type="entry name" value="PBP_GOBP_sf"/>
</dbReference>
<organism evidence="2">
    <name type="scientific">Chouioia cunea</name>
    <dbReference type="NCBI Taxonomy" id="1570515"/>
    <lineage>
        <taxon>Eukaryota</taxon>
        <taxon>Metazoa</taxon>
        <taxon>Ecdysozoa</taxon>
        <taxon>Arthropoda</taxon>
        <taxon>Hexapoda</taxon>
        <taxon>Insecta</taxon>
        <taxon>Pterygota</taxon>
        <taxon>Neoptera</taxon>
        <taxon>Endopterygota</taxon>
        <taxon>Hymenoptera</taxon>
        <taxon>Apocrita</taxon>
        <taxon>Proctotrupomorpha</taxon>
        <taxon>Chalcidoidea</taxon>
        <taxon>Eulophidae</taxon>
        <taxon>Tetrastichinae</taxon>
        <taxon>Chouioia</taxon>
    </lineage>
</organism>
<name>A0A6B9CKH7_9HYME</name>
<feature type="chain" id="PRO_5025565298" evidence="1">
    <location>
        <begin position="21"/>
        <end position="133"/>
    </location>
</feature>
<dbReference type="AlphaFoldDB" id="A0A6B9CKH7"/>
<dbReference type="Gene3D" id="1.10.238.20">
    <property type="entry name" value="Pheromone/general odorant binding protein domain"/>
    <property type="match status" value="1"/>
</dbReference>
<keyword evidence="1" id="KW-0732">Signal</keyword>
<dbReference type="InterPro" id="IPR006170">
    <property type="entry name" value="PBP/GOBP"/>
</dbReference>